<dbReference type="InterPro" id="IPR047705">
    <property type="entry name" value="AimR-like"/>
</dbReference>
<sequence>MVTPSIFISDKEKDNLSLRELMEILYHEHPEDTVIELTRKWCLQSNSDDILKKGMEFLYMNGFYKDLQVLIEKNSQYPTSTNRMWAAVYQNILDRRLKKYTPHESLQRIKHIETKDPELKCLVEFFKVTTYYELNQFSRLGNFLAIQPELFAVVEDKLLLSYFKIRLNQILLTYHLTRNELIMARKYAFRVLNQTENPRTMASMHIKLGLSYTFDTYFQGMYHLSEAVKIAKQHKLDKVVKLVKERNIPFLSAHFNQVENISSPDPSEQAHIEIAKGNNQRAIELLDDLPLDSPFQLYYLGKAKQDKNLLLQSYNFFIEKRSDYFFSRLPLSLLKQL</sequence>
<organism evidence="1 2">
    <name type="scientific">Oceanobacillus jordanicus</name>
    <dbReference type="NCBI Taxonomy" id="2867266"/>
    <lineage>
        <taxon>Bacteria</taxon>
        <taxon>Bacillati</taxon>
        <taxon>Bacillota</taxon>
        <taxon>Bacilli</taxon>
        <taxon>Bacillales</taxon>
        <taxon>Bacillaceae</taxon>
        <taxon>Oceanobacillus</taxon>
    </lineage>
</organism>
<keyword evidence="1" id="KW-0675">Receptor</keyword>
<evidence type="ECO:0000313" key="1">
    <source>
        <dbReference type="EMBL" id="MCG3417963.1"/>
    </source>
</evidence>
<reference evidence="1 2" key="1">
    <citation type="journal article" date="2022" name="Evol. Bioinform. Online">
        <title>Draft Genome Sequence of Oceanobacillus jordanicus Strain GSFE11, a Halotolerant Plant Growth-Promoting Bacterial Endophyte Isolated From the Jordan Valley.</title>
        <authorList>
            <person name="Alhindi T."/>
            <person name="Albdaiwi R."/>
        </authorList>
    </citation>
    <scope>NUCLEOTIDE SEQUENCE [LARGE SCALE GENOMIC DNA]</scope>
    <source>
        <strain evidence="1 2">GSFE11</strain>
    </source>
</reference>
<dbReference type="RefSeq" id="WP_238017986.1">
    <property type="nucleotide sequence ID" value="NZ_JAIFZM010000002.1"/>
</dbReference>
<keyword evidence="2" id="KW-1185">Reference proteome</keyword>
<name>A0AAW5B327_9BACI</name>
<evidence type="ECO:0000313" key="2">
    <source>
        <dbReference type="Proteomes" id="UP001199631"/>
    </source>
</evidence>
<protein>
    <submittedName>
        <fullName evidence="1">AimR family lysis-lysogeny pheromone receptor</fullName>
    </submittedName>
</protein>
<dbReference type="Proteomes" id="UP001199631">
    <property type="component" value="Unassembled WGS sequence"/>
</dbReference>
<proteinExistence type="predicted"/>
<dbReference type="Pfam" id="PF22871">
    <property type="entry name" value="AimR"/>
    <property type="match status" value="1"/>
</dbReference>
<dbReference type="NCBIfam" id="NF038310">
    <property type="entry name" value="lysogeny_AimR"/>
    <property type="match status" value="1"/>
</dbReference>
<dbReference type="EMBL" id="JAIFZM010000002">
    <property type="protein sequence ID" value="MCG3417963.1"/>
    <property type="molecule type" value="Genomic_DNA"/>
</dbReference>
<accession>A0AAW5B327</accession>
<gene>
    <name evidence="1" type="ORF">K3T81_02260</name>
</gene>
<comment type="caution">
    <text evidence="1">The sequence shown here is derived from an EMBL/GenBank/DDBJ whole genome shotgun (WGS) entry which is preliminary data.</text>
</comment>
<dbReference type="AlphaFoldDB" id="A0AAW5B327"/>